<accession>M2RIZ3</accession>
<name>M2RIZ3_CERS8</name>
<dbReference type="SUPFAM" id="SSF52047">
    <property type="entry name" value="RNI-like"/>
    <property type="match status" value="1"/>
</dbReference>
<organism evidence="1 2">
    <name type="scientific">Ceriporiopsis subvermispora (strain B)</name>
    <name type="common">White-rot fungus</name>
    <name type="synonym">Gelatoporia subvermispora</name>
    <dbReference type="NCBI Taxonomy" id="914234"/>
    <lineage>
        <taxon>Eukaryota</taxon>
        <taxon>Fungi</taxon>
        <taxon>Dikarya</taxon>
        <taxon>Basidiomycota</taxon>
        <taxon>Agaricomycotina</taxon>
        <taxon>Agaricomycetes</taxon>
        <taxon>Polyporales</taxon>
        <taxon>Gelatoporiaceae</taxon>
        <taxon>Gelatoporia</taxon>
    </lineage>
</organism>
<dbReference type="Gene3D" id="3.80.10.10">
    <property type="entry name" value="Ribonuclease Inhibitor"/>
    <property type="match status" value="1"/>
</dbReference>
<dbReference type="InterPro" id="IPR032675">
    <property type="entry name" value="LRR_dom_sf"/>
</dbReference>
<keyword evidence="2" id="KW-1185">Reference proteome</keyword>
<dbReference type="OrthoDB" id="3247499at2759"/>
<gene>
    <name evidence="1" type="ORF">CERSUDRAFT_112533</name>
</gene>
<dbReference type="AlphaFoldDB" id="M2RIZ3"/>
<dbReference type="EMBL" id="KB445794">
    <property type="protein sequence ID" value="EMD38796.1"/>
    <property type="molecule type" value="Genomic_DNA"/>
</dbReference>
<dbReference type="HOGENOM" id="CLU_036643_1_0_1"/>
<proteinExistence type="predicted"/>
<evidence type="ECO:0000313" key="2">
    <source>
        <dbReference type="Proteomes" id="UP000016930"/>
    </source>
</evidence>
<evidence type="ECO:0000313" key="1">
    <source>
        <dbReference type="EMBL" id="EMD38796.1"/>
    </source>
</evidence>
<dbReference type="STRING" id="914234.M2RIZ3"/>
<protein>
    <recommendedName>
        <fullName evidence="3">F-box domain-containing protein</fullName>
    </recommendedName>
</protein>
<reference evidence="1 2" key="1">
    <citation type="journal article" date="2012" name="Proc. Natl. Acad. Sci. U.S.A.">
        <title>Comparative genomics of Ceriporiopsis subvermispora and Phanerochaete chrysosporium provide insight into selective ligninolysis.</title>
        <authorList>
            <person name="Fernandez-Fueyo E."/>
            <person name="Ruiz-Duenas F.J."/>
            <person name="Ferreira P."/>
            <person name="Floudas D."/>
            <person name="Hibbett D.S."/>
            <person name="Canessa P."/>
            <person name="Larrondo L.F."/>
            <person name="James T.Y."/>
            <person name="Seelenfreund D."/>
            <person name="Lobos S."/>
            <person name="Polanco R."/>
            <person name="Tello M."/>
            <person name="Honda Y."/>
            <person name="Watanabe T."/>
            <person name="Watanabe T."/>
            <person name="Ryu J.S."/>
            <person name="Kubicek C.P."/>
            <person name="Schmoll M."/>
            <person name="Gaskell J."/>
            <person name="Hammel K.E."/>
            <person name="St John F.J."/>
            <person name="Vanden Wymelenberg A."/>
            <person name="Sabat G."/>
            <person name="Splinter BonDurant S."/>
            <person name="Syed K."/>
            <person name="Yadav J.S."/>
            <person name="Doddapaneni H."/>
            <person name="Subramanian V."/>
            <person name="Lavin J.L."/>
            <person name="Oguiza J.A."/>
            <person name="Perez G."/>
            <person name="Pisabarro A.G."/>
            <person name="Ramirez L."/>
            <person name="Santoyo F."/>
            <person name="Master E."/>
            <person name="Coutinho P.M."/>
            <person name="Henrissat B."/>
            <person name="Lombard V."/>
            <person name="Magnuson J.K."/>
            <person name="Kuees U."/>
            <person name="Hori C."/>
            <person name="Igarashi K."/>
            <person name="Samejima M."/>
            <person name="Held B.W."/>
            <person name="Barry K.W."/>
            <person name="LaButti K.M."/>
            <person name="Lapidus A."/>
            <person name="Lindquist E.A."/>
            <person name="Lucas S.M."/>
            <person name="Riley R."/>
            <person name="Salamov A.A."/>
            <person name="Hoffmeister D."/>
            <person name="Schwenk D."/>
            <person name="Hadar Y."/>
            <person name="Yarden O."/>
            <person name="de Vries R.P."/>
            <person name="Wiebenga A."/>
            <person name="Stenlid J."/>
            <person name="Eastwood D."/>
            <person name="Grigoriev I.V."/>
            <person name="Berka R.M."/>
            <person name="Blanchette R.A."/>
            <person name="Kersten P."/>
            <person name="Martinez A.T."/>
            <person name="Vicuna R."/>
            <person name="Cullen D."/>
        </authorList>
    </citation>
    <scope>NUCLEOTIDE SEQUENCE [LARGE SCALE GENOMIC DNA]</scope>
    <source>
        <strain evidence="1 2">B</strain>
    </source>
</reference>
<evidence type="ECO:0008006" key="3">
    <source>
        <dbReference type="Google" id="ProtNLM"/>
    </source>
</evidence>
<sequence>MPFVEPALATLNRALRTLVQLDALELALGLPGVPISTRGILDGCAFPHLRLFALSGIGRGAAPPKHSLTPAPRLEWFLARTPALQHLRLADMYEPLALASTDLPQLASFRGSAAAAASVLPGRPVRQLALVGHEFVTERDLERIAQSAARIRWLDLSAMSVTPILLRDVSRHLTRVEVLRVKLALRHTLHWTMSGISLLAGLTPVLGAFPALHQLDLSPTSVDGIGPGNALEESSLCTTWARGCPSLRQVIFPSQTKWTLSREQIWVPHPTPPFTRS</sequence>
<dbReference type="Proteomes" id="UP000016930">
    <property type="component" value="Unassembled WGS sequence"/>
</dbReference>